<dbReference type="PANTHER" id="PTHR45999">
    <property type="entry name" value="UNC-13-4A, ISOFORM B"/>
    <property type="match status" value="1"/>
</dbReference>
<proteinExistence type="predicted"/>
<evidence type="ECO:0000313" key="3">
    <source>
        <dbReference type="EMBL" id="VVC86710.1"/>
    </source>
</evidence>
<protein>
    <submittedName>
        <fullName evidence="3">Uncharacterized protein</fullName>
    </submittedName>
</protein>
<evidence type="ECO:0000256" key="1">
    <source>
        <dbReference type="ARBA" id="ARBA00022483"/>
    </source>
</evidence>
<dbReference type="InterPro" id="IPR052095">
    <property type="entry name" value="UNC-13_domain"/>
</dbReference>
<evidence type="ECO:0000313" key="4">
    <source>
        <dbReference type="Proteomes" id="UP000324832"/>
    </source>
</evidence>
<feature type="region of interest" description="Disordered" evidence="2">
    <location>
        <begin position="44"/>
        <end position="64"/>
    </location>
</feature>
<dbReference type="GO" id="GO:0099503">
    <property type="term" value="C:secretory vesicle"/>
    <property type="evidence" value="ECO:0007669"/>
    <property type="project" value="TreeGrafter"/>
</dbReference>
<dbReference type="Proteomes" id="UP000324832">
    <property type="component" value="Unassembled WGS sequence"/>
</dbReference>
<dbReference type="PANTHER" id="PTHR45999:SF4">
    <property type="entry name" value="UNC-13-4A, ISOFORM B"/>
    <property type="match status" value="1"/>
</dbReference>
<reference evidence="3 4" key="1">
    <citation type="submission" date="2017-07" db="EMBL/GenBank/DDBJ databases">
        <authorList>
            <person name="Talla V."/>
            <person name="Backstrom N."/>
        </authorList>
    </citation>
    <scope>NUCLEOTIDE SEQUENCE [LARGE SCALE GENOMIC DNA]</scope>
</reference>
<organism evidence="3 4">
    <name type="scientific">Leptidea sinapis</name>
    <dbReference type="NCBI Taxonomy" id="189913"/>
    <lineage>
        <taxon>Eukaryota</taxon>
        <taxon>Metazoa</taxon>
        <taxon>Ecdysozoa</taxon>
        <taxon>Arthropoda</taxon>
        <taxon>Hexapoda</taxon>
        <taxon>Insecta</taxon>
        <taxon>Pterygota</taxon>
        <taxon>Neoptera</taxon>
        <taxon>Endopterygota</taxon>
        <taxon>Lepidoptera</taxon>
        <taxon>Glossata</taxon>
        <taxon>Ditrysia</taxon>
        <taxon>Papilionoidea</taxon>
        <taxon>Pieridae</taxon>
        <taxon>Dismorphiinae</taxon>
        <taxon>Leptidea</taxon>
    </lineage>
</organism>
<keyword evidence="4" id="KW-1185">Reference proteome</keyword>
<evidence type="ECO:0000256" key="2">
    <source>
        <dbReference type="SAM" id="MobiDB-lite"/>
    </source>
</evidence>
<dbReference type="EMBL" id="FZQP02000016">
    <property type="protein sequence ID" value="VVC86710.1"/>
    <property type="molecule type" value="Genomic_DNA"/>
</dbReference>
<name>A0A5E4PP03_9NEOP</name>
<gene>
    <name evidence="3" type="ORF">LSINAPIS_LOCUS484</name>
</gene>
<dbReference type="AlphaFoldDB" id="A0A5E4PP03"/>
<sequence>MIEKIREWCVIKSYLPLGFPRVLPTEGASALNARRRTLDCLAPTAPARRGGSLRVPRNQQPPEKPSLVFCKRRLSWPEVDNSVNSGVQDTDGSYFESFTALSWRQENRRLAALRLAEVRAERPPPAAHDLGLPSVSAQLSHKEHEHLYTEVLYCIENAVGAPAPDGQFAAYKEEVIDYARRAFKVSADVHARALCAAGSERPPTVNTWTNEMVFEG</sequence>
<accession>A0A5E4PP03</accession>
<dbReference type="GO" id="GO:0006887">
    <property type="term" value="P:exocytosis"/>
    <property type="evidence" value="ECO:0007669"/>
    <property type="project" value="UniProtKB-KW"/>
</dbReference>
<keyword evidence="1" id="KW-0268">Exocytosis</keyword>